<dbReference type="PRINTS" id="PR00455">
    <property type="entry name" value="HTHTETR"/>
</dbReference>
<dbReference type="EMBL" id="CP011497">
    <property type="protein sequence ID" value="AKJ09903.1"/>
    <property type="molecule type" value="Genomic_DNA"/>
</dbReference>
<evidence type="ECO:0000256" key="1">
    <source>
        <dbReference type="ARBA" id="ARBA00023015"/>
    </source>
</evidence>
<accession>A0ABN4GE73</accession>
<dbReference type="Pfam" id="PF00440">
    <property type="entry name" value="TetR_N"/>
    <property type="match status" value="1"/>
</dbReference>
<keyword evidence="2 4" id="KW-0238">DNA-binding</keyword>
<keyword evidence="7" id="KW-1185">Reference proteome</keyword>
<keyword evidence="1" id="KW-0805">Transcription regulation</keyword>
<proteinExistence type="predicted"/>
<dbReference type="InterPro" id="IPR001647">
    <property type="entry name" value="HTH_TetR"/>
</dbReference>
<dbReference type="PROSITE" id="PS50977">
    <property type="entry name" value="HTH_TETR_2"/>
    <property type="match status" value="1"/>
</dbReference>
<sequence>MDAATDRAATKSKPRERLLETASRLFYAEGIQAVGVDRLIAEGGVTKATFYRHFPGKDDLVLAYLRGRDAAIRAQFAAGTARVGSPQQALDLLVAGIAEETCGAGFRGCPFINAAAEYPDPRHPVRRAVEEHRAWFRDALASLAAACGHPDPSAAAALLVLLRDGAMVGGYLDGPAVSDALAHGVHAVLGRPASAHQAESAA</sequence>
<gene>
    <name evidence="6" type="ORF">ABB07_07670</name>
</gene>
<protein>
    <submittedName>
        <fullName evidence="6">TetR family transcriptional regulator</fullName>
    </submittedName>
</protein>
<feature type="DNA-binding region" description="H-T-H motif" evidence="4">
    <location>
        <begin position="35"/>
        <end position="54"/>
    </location>
</feature>
<dbReference type="PANTHER" id="PTHR47506:SF1">
    <property type="entry name" value="HTH-TYPE TRANSCRIPTIONAL REGULATOR YJDC"/>
    <property type="match status" value="1"/>
</dbReference>
<dbReference type="InterPro" id="IPR009057">
    <property type="entry name" value="Homeodomain-like_sf"/>
</dbReference>
<dbReference type="SUPFAM" id="SSF48498">
    <property type="entry name" value="Tetracyclin repressor-like, C-terminal domain"/>
    <property type="match status" value="1"/>
</dbReference>
<evidence type="ECO:0000313" key="7">
    <source>
        <dbReference type="Proteomes" id="UP000035366"/>
    </source>
</evidence>
<dbReference type="PANTHER" id="PTHR47506">
    <property type="entry name" value="TRANSCRIPTIONAL REGULATORY PROTEIN"/>
    <property type="match status" value="1"/>
</dbReference>
<evidence type="ECO:0000256" key="3">
    <source>
        <dbReference type="ARBA" id="ARBA00023163"/>
    </source>
</evidence>
<evidence type="ECO:0000259" key="5">
    <source>
        <dbReference type="PROSITE" id="PS50977"/>
    </source>
</evidence>
<feature type="domain" description="HTH tetR-type" evidence="5">
    <location>
        <begin position="12"/>
        <end position="72"/>
    </location>
</feature>
<dbReference type="Proteomes" id="UP000035366">
    <property type="component" value="Chromosome"/>
</dbReference>
<keyword evidence="3" id="KW-0804">Transcription</keyword>
<organism evidence="6 7">
    <name type="scientific">Streptomyces incarnatus</name>
    <dbReference type="NCBI Taxonomy" id="665007"/>
    <lineage>
        <taxon>Bacteria</taxon>
        <taxon>Bacillati</taxon>
        <taxon>Actinomycetota</taxon>
        <taxon>Actinomycetes</taxon>
        <taxon>Kitasatosporales</taxon>
        <taxon>Streptomycetaceae</taxon>
        <taxon>Streptomyces</taxon>
    </lineage>
</organism>
<name>A0ABN4GE73_9ACTN</name>
<evidence type="ECO:0000313" key="6">
    <source>
        <dbReference type="EMBL" id="AKJ09903.1"/>
    </source>
</evidence>
<dbReference type="RefSeq" id="WP_208898036.1">
    <property type="nucleotide sequence ID" value="NZ_CP011497.1"/>
</dbReference>
<reference evidence="6 7" key="1">
    <citation type="journal article" date="2015" name="ISME J.">
        <title>Draft Genome Sequence of Streptomyces incarnatus NRRL8089, which Produces the Nucleoside Antibiotic Sinefungin.</title>
        <authorList>
            <person name="Oshima K."/>
            <person name="Hattori M."/>
            <person name="Shimizu H."/>
            <person name="Fukuda K."/>
            <person name="Nemoto M."/>
            <person name="Inagaki K."/>
            <person name="Tamura T."/>
        </authorList>
    </citation>
    <scope>NUCLEOTIDE SEQUENCE [LARGE SCALE GENOMIC DNA]</scope>
    <source>
        <strain evidence="6 7">NRRL 8089</strain>
    </source>
</reference>
<dbReference type="InterPro" id="IPR036271">
    <property type="entry name" value="Tet_transcr_reg_TetR-rel_C_sf"/>
</dbReference>
<evidence type="ECO:0000256" key="2">
    <source>
        <dbReference type="ARBA" id="ARBA00023125"/>
    </source>
</evidence>
<dbReference type="SUPFAM" id="SSF46689">
    <property type="entry name" value="Homeodomain-like"/>
    <property type="match status" value="1"/>
</dbReference>
<evidence type="ECO:0000256" key="4">
    <source>
        <dbReference type="PROSITE-ProRule" id="PRU00335"/>
    </source>
</evidence>
<dbReference type="Gene3D" id="1.10.357.10">
    <property type="entry name" value="Tetracycline Repressor, domain 2"/>
    <property type="match status" value="1"/>
</dbReference>